<name>A0AAP0NHM2_9MAGN</name>
<sequence length="52" mass="6269">MTTKLLLIDQTKLLELVEDHTKPYEVDKHDEDWNHQQNQLVDEYKPLPLTDH</sequence>
<evidence type="ECO:0000313" key="3">
    <source>
        <dbReference type="Proteomes" id="UP001420932"/>
    </source>
</evidence>
<feature type="compositionally biased region" description="Basic and acidic residues" evidence="1">
    <location>
        <begin position="24"/>
        <end position="34"/>
    </location>
</feature>
<evidence type="ECO:0000256" key="1">
    <source>
        <dbReference type="SAM" id="MobiDB-lite"/>
    </source>
</evidence>
<proteinExistence type="predicted"/>
<dbReference type="EMBL" id="JBBNAF010000010">
    <property type="protein sequence ID" value="KAK9108637.1"/>
    <property type="molecule type" value="Genomic_DNA"/>
</dbReference>
<comment type="caution">
    <text evidence="2">The sequence shown here is derived from an EMBL/GenBank/DDBJ whole genome shotgun (WGS) entry which is preliminary data.</text>
</comment>
<organism evidence="2 3">
    <name type="scientific">Stephania yunnanensis</name>
    <dbReference type="NCBI Taxonomy" id="152371"/>
    <lineage>
        <taxon>Eukaryota</taxon>
        <taxon>Viridiplantae</taxon>
        <taxon>Streptophyta</taxon>
        <taxon>Embryophyta</taxon>
        <taxon>Tracheophyta</taxon>
        <taxon>Spermatophyta</taxon>
        <taxon>Magnoliopsida</taxon>
        <taxon>Ranunculales</taxon>
        <taxon>Menispermaceae</taxon>
        <taxon>Menispermoideae</taxon>
        <taxon>Cissampelideae</taxon>
        <taxon>Stephania</taxon>
    </lineage>
</organism>
<keyword evidence="3" id="KW-1185">Reference proteome</keyword>
<accession>A0AAP0NHM2</accession>
<feature type="compositionally biased region" description="Basic and acidic residues" evidence="1">
    <location>
        <begin position="42"/>
        <end position="52"/>
    </location>
</feature>
<gene>
    <name evidence="2" type="ORF">Syun_024648</name>
</gene>
<evidence type="ECO:0000313" key="2">
    <source>
        <dbReference type="EMBL" id="KAK9108637.1"/>
    </source>
</evidence>
<protein>
    <submittedName>
        <fullName evidence="2">Uncharacterized protein</fullName>
    </submittedName>
</protein>
<reference evidence="2 3" key="1">
    <citation type="submission" date="2024-01" db="EMBL/GenBank/DDBJ databases">
        <title>Genome assemblies of Stephania.</title>
        <authorList>
            <person name="Yang L."/>
        </authorList>
    </citation>
    <scope>NUCLEOTIDE SEQUENCE [LARGE SCALE GENOMIC DNA]</scope>
    <source>
        <strain evidence="2">YNDBR</strain>
        <tissue evidence="2">Leaf</tissue>
    </source>
</reference>
<feature type="region of interest" description="Disordered" evidence="1">
    <location>
        <begin position="24"/>
        <end position="52"/>
    </location>
</feature>
<dbReference type="AlphaFoldDB" id="A0AAP0NHM2"/>
<dbReference type="Proteomes" id="UP001420932">
    <property type="component" value="Unassembled WGS sequence"/>
</dbReference>